<accession>A0A918EMD7</accession>
<gene>
    <name evidence="2" type="ORF">GCM10010249_38060</name>
</gene>
<protein>
    <submittedName>
        <fullName evidence="2">Uncharacterized protein</fullName>
    </submittedName>
</protein>
<sequence length="118" mass="12981">MVDQDPYALADSYFPEESARGTPLMLPEDVWAPGGILAGIGLVQARYCDEITVEDADSCGDRKTVAALRDSRRRPHAYGIRRERSTPTGNDHDPSGRPSCHHVRRLGGVSEPHRSKQA</sequence>
<comment type="caution">
    <text evidence="2">The sequence shown here is derived from an EMBL/GenBank/DDBJ whole genome shotgun (WGS) entry which is preliminary data.</text>
</comment>
<name>A0A918EMD7_9ACTN</name>
<evidence type="ECO:0000256" key="1">
    <source>
        <dbReference type="SAM" id="MobiDB-lite"/>
    </source>
</evidence>
<dbReference type="Proteomes" id="UP000654123">
    <property type="component" value="Unassembled WGS sequence"/>
</dbReference>
<feature type="compositionally biased region" description="Basic and acidic residues" evidence="1">
    <location>
        <begin position="80"/>
        <end position="95"/>
    </location>
</feature>
<dbReference type="AlphaFoldDB" id="A0A918EMD7"/>
<evidence type="ECO:0000313" key="3">
    <source>
        <dbReference type="Proteomes" id="UP000654123"/>
    </source>
</evidence>
<dbReference type="InterPro" id="IPR028978">
    <property type="entry name" value="Chorismate_lyase_/UTRA_dom_sf"/>
</dbReference>
<dbReference type="Gene3D" id="3.40.1410.10">
    <property type="entry name" value="Chorismate lyase-like"/>
    <property type="match status" value="1"/>
</dbReference>
<organism evidence="2 3">
    <name type="scientific">Streptomyces roseolilacinus</name>
    <dbReference type="NCBI Taxonomy" id="66904"/>
    <lineage>
        <taxon>Bacteria</taxon>
        <taxon>Bacillati</taxon>
        <taxon>Actinomycetota</taxon>
        <taxon>Actinomycetes</taxon>
        <taxon>Kitasatosporales</taxon>
        <taxon>Streptomycetaceae</taxon>
        <taxon>Streptomyces</taxon>
    </lineage>
</organism>
<reference evidence="2" key="2">
    <citation type="submission" date="2020-09" db="EMBL/GenBank/DDBJ databases">
        <authorList>
            <person name="Sun Q."/>
            <person name="Ohkuma M."/>
        </authorList>
    </citation>
    <scope>NUCLEOTIDE SEQUENCE</scope>
    <source>
        <strain evidence="2">JCM 4335</strain>
    </source>
</reference>
<keyword evidence="3" id="KW-1185">Reference proteome</keyword>
<evidence type="ECO:0000313" key="2">
    <source>
        <dbReference type="EMBL" id="GGQ15768.1"/>
    </source>
</evidence>
<feature type="region of interest" description="Disordered" evidence="1">
    <location>
        <begin position="67"/>
        <end position="118"/>
    </location>
</feature>
<dbReference type="EMBL" id="BMSV01000007">
    <property type="protein sequence ID" value="GGQ15768.1"/>
    <property type="molecule type" value="Genomic_DNA"/>
</dbReference>
<proteinExistence type="predicted"/>
<reference evidence="2" key="1">
    <citation type="journal article" date="2014" name="Int. J. Syst. Evol. Microbiol.">
        <title>Complete genome sequence of Corynebacterium casei LMG S-19264T (=DSM 44701T), isolated from a smear-ripened cheese.</title>
        <authorList>
            <consortium name="US DOE Joint Genome Institute (JGI-PGF)"/>
            <person name="Walter F."/>
            <person name="Albersmeier A."/>
            <person name="Kalinowski J."/>
            <person name="Ruckert C."/>
        </authorList>
    </citation>
    <scope>NUCLEOTIDE SEQUENCE</scope>
    <source>
        <strain evidence="2">JCM 4335</strain>
    </source>
</reference>